<evidence type="ECO:0000256" key="7">
    <source>
        <dbReference type="ARBA" id="ARBA00023136"/>
    </source>
</evidence>
<comment type="catalytic activity">
    <reaction evidence="10">
        <text>ATP + H2O = ADP + phosphate + H(+)</text>
        <dbReference type="Rhea" id="RHEA:13065"/>
        <dbReference type="ChEBI" id="CHEBI:15377"/>
        <dbReference type="ChEBI" id="CHEBI:15378"/>
        <dbReference type="ChEBI" id="CHEBI:30616"/>
        <dbReference type="ChEBI" id="CHEBI:43474"/>
        <dbReference type="ChEBI" id="CHEBI:456216"/>
    </reaction>
    <physiologicalReaction direction="left-to-right" evidence="10">
        <dbReference type="Rhea" id="RHEA:13066"/>
    </physiologicalReaction>
</comment>
<dbReference type="InterPro" id="IPR056995">
    <property type="entry name" value="PEX6_4th_dom"/>
</dbReference>
<dbReference type="SUPFAM" id="SSF52540">
    <property type="entry name" value="P-loop containing nucleoside triphosphate hydrolases"/>
    <property type="match status" value="2"/>
</dbReference>
<keyword evidence="3" id="KW-0962">Peroxisome biogenesis</keyword>
<dbReference type="Pfam" id="PF00004">
    <property type="entry name" value="AAA"/>
    <property type="match status" value="2"/>
</dbReference>
<dbReference type="CDD" id="cd19527">
    <property type="entry name" value="RecA-like_PEX6_r2"/>
    <property type="match status" value="1"/>
</dbReference>
<dbReference type="InterPro" id="IPR003960">
    <property type="entry name" value="ATPase_AAA_CS"/>
</dbReference>
<evidence type="ECO:0000256" key="6">
    <source>
        <dbReference type="ARBA" id="ARBA00022840"/>
    </source>
</evidence>
<protein>
    <recommendedName>
        <fullName evidence="8">Peroxisomal ATPase PEX6</fullName>
    </recommendedName>
    <alternativeName>
        <fullName evidence="9">Peroxin-6</fullName>
    </alternativeName>
</protein>
<dbReference type="Pfam" id="PF23315">
    <property type="entry name" value="PEX6_4th"/>
    <property type="match status" value="1"/>
</dbReference>
<comment type="subcellular location">
    <subcellularLocation>
        <location evidence="1">Membrane</location>
    </subcellularLocation>
</comment>
<dbReference type="SMART" id="SM00382">
    <property type="entry name" value="AAA"/>
    <property type="match status" value="2"/>
</dbReference>
<dbReference type="InterPro" id="IPR003959">
    <property type="entry name" value="ATPase_AAA_core"/>
</dbReference>
<dbReference type="GO" id="GO:0016887">
    <property type="term" value="F:ATP hydrolysis activity"/>
    <property type="evidence" value="ECO:0007669"/>
    <property type="project" value="InterPro"/>
</dbReference>
<reference evidence="13" key="1">
    <citation type="journal article" date="2017" name="Nat. Ecol. Evol.">
        <title>Genome expansion and lineage-specific genetic innovations in the forest pathogenic fungi Armillaria.</title>
        <authorList>
            <person name="Sipos G."/>
            <person name="Prasanna A.N."/>
            <person name="Walter M.C."/>
            <person name="O'Connor E."/>
            <person name="Balint B."/>
            <person name="Krizsan K."/>
            <person name="Kiss B."/>
            <person name="Hess J."/>
            <person name="Varga T."/>
            <person name="Slot J."/>
            <person name="Riley R."/>
            <person name="Boka B."/>
            <person name="Rigling D."/>
            <person name="Barry K."/>
            <person name="Lee J."/>
            <person name="Mihaltcheva S."/>
            <person name="LaButti K."/>
            <person name="Lipzen A."/>
            <person name="Waldron R."/>
            <person name="Moloney N.M."/>
            <person name="Sperisen C."/>
            <person name="Kredics L."/>
            <person name="Vagvoelgyi C."/>
            <person name="Patrignani A."/>
            <person name="Fitzpatrick D."/>
            <person name="Nagy I."/>
            <person name="Doyle S."/>
            <person name="Anderson J.B."/>
            <person name="Grigoriev I.V."/>
            <person name="Gueldener U."/>
            <person name="Muensterkoetter M."/>
            <person name="Nagy L.G."/>
        </authorList>
    </citation>
    <scope>NUCLEOTIDE SEQUENCE [LARGE SCALE GENOMIC DNA]</scope>
    <source>
        <strain evidence="13">C18/9</strain>
    </source>
</reference>
<feature type="domain" description="AAA+ ATPase" evidence="11">
    <location>
        <begin position="827"/>
        <end position="967"/>
    </location>
</feature>
<dbReference type="InterPro" id="IPR027417">
    <property type="entry name" value="P-loop_NTPase"/>
</dbReference>
<dbReference type="FunFam" id="3.40.50.300:FF:000109">
    <property type="entry name" value="Peroxisomal biogenesis factor 6"/>
    <property type="match status" value="1"/>
</dbReference>
<evidence type="ECO:0000256" key="3">
    <source>
        <dbReference type="ARBA" id="ARBA00022593"/>
    </source>
</evidence>
<gene>
    <name evidence="12" type="ORF">ARMOST_03446</name>
</gene>
<sequence>MSLFFDSPFSVEAAFIVRDDPEHADDTVLVGHDLWDALSSQDASSAYRISVSISSLVKRTLGSHNALSAVSCWAILDENITAGQIAIPKVWTTTYPRVFHPSVRKPSGPPCLSVSPVHLLPLTEVFITALSQEAYDMAQDHQIQLEAWFSQGQRVLRQGTVYTCSANSLGRVNGYINHETKPLKYRLDMLEPVLQGYADKEHTSFVICPLTDWNFDSSASESEESSEFERIEIGEDFLASSAGPSFDFPSDSEIEFEDNLNSTQCNGQHQSSPTSTFRVQPLLEPIQERLDDHTLYIRTSDLGRVGVLNGEWAVVHLTGSSKYRLVRVVADDSIISSTGCALGSPVLLHNICGESTPSLPSTVQLRPSPFGSGKPVIPIARSITVARVASPISVDRTYQTLFVAALQRHFEGTPTLVKAGDIISVALNTDDQHDHAEHSSSDSAPGRANEAVFFVLTNIDHDVISNDAVPLSPDAYAGATLGELGCWFDSSVTRMVQTGVEHCRVPDVSTYLGLDVQPRSLSYPTISDSDSSFGKLFSIASVVLGKHSVSYNLPLSFLLSGARGTGKYTSSRGVARLLGMHVLEINCYDAVGDNDTQTEGLLRARFEKATDCSPCLLILRQLDGLVSNSQGPDSKTGSPMINVLRDCLDLVHQSWKITGYPVMICGITNESSKLPPAFVALFKHEIIFEAPNEVERYEILQSQLAGKVVAPDVSASALATQTAALVAGDLVDLVLRAEAASIERAGSTGDYEHVSDIFQAGVALSNSDFEGALGKARASYSEGIGAPKIPNVSWDDVGGLAHVKSDILDTIQLPLDYPELFSDGFKKRSGILLYGPPGTGKTLVAKAVATSFALNFFSVKGPELLNMYIGESEANVRRIFQRARDAKPCVIFFDELDSIAPKRGNHGDSGGVMDRIVSQLLSELDGMAGSGGADVFVIGATNRPDLLDAALLRPGRFDRMLYLGVSKTHEEQLHILEALTRKFRLHPDFHLNALAERCPFNLTGADFYALCSDALLNAMTRKAEELEETIVRLNSQPGDNRYPYPLTPQYYLAEVASQEEINVVVTEDDFTLALNHLVPSVSEAEMRHYATIQQQFSLDRSAQPQSTNSE</sequence>
<keyword evidence="4" id="KW-0547">Nucleotide-binding</keyword>
<dbReference type="PANTHER" id="PTHR23077">
    <property type="entry name" value="AAA-FAMILY ATPASE"/>
    <property type="match status" value="1"/>
</dbReference>
<evidence type="ECO:0000256" key="8">
    <source>
        <dbReference type="ARBA" id="ARBA00034811"/>
    </source>
</evidence>
<dbReference type="Gene3D" id="1.10.8.60">
    <property type="match status" value="2"/>
</dbReference>
<keyword evidence="6" id="KW-0067">ATP-binding</keyword>
<dbReference type="PANTHER" id="PTHR23077:SF9">
    <property type="entry name" value="PEROXISOMAL ATPASE PEX6"/>
    <property type="match status" value="1"/>
</dbReference>
<evidence type="ECO:0000256" key="2">
    <source>
        <dbReference type="ARBA" id="ARBA00006914"/>
    </source>
</evidence>
<dbReference type="GO" id="GO:0016558">
    <property type="term" value="P:protein import into peroxisome matrix"/>
    <property type="evidence" value="ECO:0007669"/>
    <property type="project" value="TreeGrafter"/>
</dbReference>
<keyword evidence="5" id="KW-0378">Hydrolase</keyword>
<dbReference type="OrthoDB" id="5553750at2759"/>
<dbReference type="EMBL" id="FUEG01000002">
    <property type="protein sequence ID" value="SJL00134.1"/>
    <property type="molecule type" value="Genomic_DNA"/>
</dbReference>
<keyword evidence="13" id="KW-1185">Reference proteome</keyword>
<dbReference type="GO" id="GO:0005829">
    <property type="term" value="C:cytosol"/>
    <property type="evidence" value="ECO:0007669"/>
    <property type="project" value="TreeGrafter"/>
</dbReference>
<dbReference type="AlphaFoldDB" id="A0A284QUH2"/>
<dbReference type="STRING" id="47428.A0A284QUH2"/>
<dbReference type="GO" id="GO:0005778">
    <property type="term" value="C:peroxisomal membrane"/>
    <property type="evidence" value="ECO:0007669"/>
    <property type="project" value="TreeGrafter"/>
</dbReference>
<dbReference type="FunFam" id="1.10.8.60:FF:000039">
    <property type="entry name" value="peroxisome biogenesis factor 6"/>
    <property type="match status" value="1"/>
</dbReference>
<dbReference type="OMA" id="AEQCPFH"/>
<dbReference type="InterPro" id="IPR047533">
    <property type="entry name" value="RecA-like_PEX6_r2"/>
</dbReference>
<evidence type="ECO:0000256" key="5">
    <source>
        <dbReference type="ARBA" id="ARBA00022801"/>
    </source>
</evidence>
<dbReference type="PROSITE" id="PS00674">
    <property type="entry name" value="AAA"/>
    <property type="match status" value="1"/>
</dbReference>
<evidence type="ECO:0000259" key="11">
    <source>
        <dbReference type="SMART" id="SM00382"/>
    </source>
</evidence>
<proteinExistence type="inferred from homology"/>
<evidence type="ECO:0000256" key="10">
    <source>
        <dbReference type="ARBA" id="ARBA00048778"/>
    </source>
</evidence>
<keyword evidence="7" id="KW-0472">Membrane</keyword>
<name>A0A284QUH2_ARMOS</name>
<organism evidence="12 13">
    <name type="scientific">Armillaria ostoyae</name>
    <name type="common">Armillaria root rot fungus</name>
    <dbReference type="NCBI Taxonomy" id="47428"/>
    <lineage>
        <taxon>Eukaryota</taxon>
        <taxon>Fungi</taxon>
        <taxon>Dikarya</taxon>
        <taxon>Basidiomycota</taxon>
        <taxon>Agaricomycotina</taxon>
        <taxon>Agaricomycetes</taxon>
        <taxon>Agaricomycetidae</taxon>
        <taxon>Agaricales</taxon>
        <taxon>Marasmiineae</taxon>
        <taxon>Physalacriaceae</taxon>
        <taxon>Armillaria</taxon>
    </lineage>
</organism>
<dbReference type="Gene3D" id="3.40.50.300">
    <property type="entry name" value="P-loop containing nucleotide triphosphate hydrolases"/>
    <property type="match status" value="2"/>
</dbReference>
<accession>A0A284QUH2</accession>
<dbReference type="InterPro" id="IPR003593">
    <property type="entry name" value="AAA+_ATPase"/>
</dbReference>
<evidence type="ECO:0000313" key="12">
    <source>
        <dbReference type="EMBL" id="SJL00134.1"/>
    </source>
</evidence>
<evidence type="ECO:0000256" key="4">
    <source>
        <dbReference type="ARBA" id="ARBA00022741"/>
    </source>
</evidence>
<dbReference type="GO" id="GO:0005524">
    <property type="term" value="F:ATP binding"/>
    <property type="evidence" value="ECO:0007669"/>
    <property type="project" value="UniProtKB-KW"/>
</dbReference>
<dbReference type="InterPro" id="IPR050168">
    <property type="entry name" value="AAA_ATPase_domain"/>
</dbReference>
<dbReference type="Proteomes" id="UP000219338">
    <property type="component" value="Unassembled WGS sequence"/>
</dbReference>
<comment type="similarity">
    <text evidence="2">Belongs to the AAA ATPase family.</text>
</comment>
<feature type="domain" description="AAA+ ATPase" evidence="11">
    <location>
        <begin position="553"/>
        <end position="692"/>
    </location>
</feature>
<evidence type="ECO:0000313" key="13">
    <source>
        <dbReference type="Proteomes" id="UP000219338"/>
    </source>
</evidence>
<evidence type="ECO:0000256" key="9">
    <source>
        <dbReference type="ARBA" id="ARBA00034920"/>
    </source>
</evidence>
<evidence type="ECO:0000256" key="1">
    <source>
        <dbReference type="ARBA" id="ARBA00004370"/>
    </source>
</evidence>